<proteinExistence type="inferred from homology"/>
<protein>
    <submittedName>
        <fullName evidence="10">Iron(III) transport system permease protein</fullName>
    </submittedName>
</protein>
<feature type="transmembrane region" description="Helical" evidence="8">
    <location>
        <begin position="155"/>
        <end position="177"/>
    </location>
</feature>
<keyword evidence="4" id="KW-0997">Cell inner membrane</keyword>
<keyword evidence="5 8" id="KW-0812">Transmembrane</keyword>
<evidence type="ECO:0000256" key="2">
    <source>
        <dbReference type="ARBA" id="ARBA00022448"/>
    </source>
</evidence>
<feature type="transmembrane region" description="Helical" evidence="8">
    <location>
        <begin position="189"/>
        <end position="210"/>
    </location>
</feature>
<evidence type="ECO:0000313" key="10">
    <source>
        <dbReference type="EMBL" id="SFE80193.1"/>
    </source>
</evidence>
<keyword evidence="6 8" id="KW-1133">Transmembrane helix</keyword>
<organism evidence="10 11">
    <name type="scientific">Alteribacillus iranensis</name>
    <dbReference type="NCBI Taxonomy" id="930128"/>
    <lineage>
        <taxon>Bacteria</taxon>
        <taxon>Bacillati</taxon>
        <taxon>Bacillota</taxon>
        <taxon>Bacilli</taxon>
        <taxon>Bacillales</taxon>
        <taxon>Bacillaceae</taxon>
        <taxon>Alteribacillus</taxon>
    </lineage>
</organism>
<feature type="transmembrane region" description="Helical" evidence="8">
    <location>
        <begin position="271"/>
        <end position="292"/>
    </location>
</feature>
<evidence type="ECO:0000256" key="4">
    <source>
        <dbReference type="ARBA" id="ARBA00022519"/>
    </source>
</evidence>
<comment type="subcellular location">
    <subcellularLocation>
        <location evidence="1">Cell inner membrane</location>
        <topology evidence="1">Multi-pass membrane protein</topology>
    </subcellularLocation>
    <subcellularLocation>
        <location evidence="8">Cell membrane</location>
        <topology evidence="8">Multi-pass membrane protein</topology>
    </subcellularLocation>
</comment>
<dbReference type="GO" id="GO:0005886">
    <property type="term" value="C:plasma membrane"/>
    <property type="evidence" value="ECO:0007669"/>
    <property type="project" value="UniProtKB-SubCell"/>
</dbReference>
<name>A0A1I2DIY5_9BACI</name>
<dbReference type="CDD" id="cd06261">
    <property type="entry name" value="TM_PBP2"/>
    <property type="match status" value="1"/>
</dbReference>
<feature type="transmembrane region" description="Helical" evidence="8">
    <location>
        <begin position="222"/>
        <end position="239"/>
    </location>
</feature>
<evidence type="ECO:0000256" key="8">
    <source>
        <dbReference type="RuleBase" id="RU363032"/>
    </source>
</evidence>
<feature type="domain" description="ABC transmembrane type-1" evidence="9">
    <location>
        <begin position="151"/>
        <end position="343"/>
    </location>
</feature>
<sequence>MGALLVFVKTIGEFGTPVTLGNRIGYYVLTSEIHRHATIWPIDYGTAAILSTMLISASMLVWFLQQWMAARRNDTVVTGKGQSVSIYRLGKAKVLAWVYVLLVFGLAIGVPYLSVVSTAFLDVQGDGLALHNFTFAHMIELFTDSGGREALLNSLGLAGIAATVSVCIGVWISITVTRQKAILTKAIDFLSLAPNTLPAIVFIIGLILLWNANWMPIPIYNTWGMLVLAYVILYLPFTVQNIKAIYGQMSHSLLHAAQVSGAGRFYQFRTILLPLILPGVLAGWMMTFIISMRELVGSLILRPPNMHTTATFIYSEFEQGSTSLGMAMALVAVVLTTMMLVFVEHMQNRWKAKHSS</sequence>
<feature type="transmembrane region" description="Helical" evidence="8">
    <location>
        <begin position="324"/>
        <end position="343"/>
    </location>
</feature>
<evidence type="ECO:0000256" key="1">
    <source>
        <dbReference type="ARBA" id="ARBA00004429"/>
    </source>
</evidence>
<evidence type="ECO:0000259" key="9">
    <source>
        <dbReference type="PROSITE" id="PS50928"/>
    </source>
</evidence>
<gene>
    <name evidence="10" type="ORF">SAMN05192532_10490</name>
</gene>
<dbReference type="SUPFAM" id="SSF161098">
    <property type="entry name" value="MetI-like"/>
    <property type="match status" value="2"/>
</dbReference>
<accession>A0A1I2DIY5</accession>
<dbReference type="EMBL" id="FONT01000004">
    <property type="protein sequence ID" value="SFE80193.1"/>
    <property type="molecule type" value="Genomic_DNA"/>
</dbReference>
<evidence type="ECO:0000256" key="3">
    <source>
        <dbReference type="ARBA" id="ARBA00022475"/>
    </source>
</evidence>
<evidence type="ECO:0000313" key="11">
    <source>
        <dbReference type="Proteomes" id="UP000199516"/>
    </source>
</evidence>
<keyword evidence="11" id="KW-1185">Reference proteome</keyword>
<evidence type="ECO:0000256" key="7">
    <source>
        <dbReference type="ARBA" id="ARBA00023136"/>
    </source>
</evidence>
<dbReference type="AlphaFoldDB" id="A0A1I2DIY5"/>
<dbReference type="PROSITE" id="PS50928">
    <property type="entry name" value="ABC_TM1"/>
    <property type="match status" value="1"/>
</dbReference>
<evidence type="ECO:0000256" key="6">
    <source>
        <dbReference type="ARBA" id="ARBA00022989"/>
    </source>
</evidence>
<dbReference type="PANTHER" id="PTHR43357:SF4">
    <property type="entry name" value="INNER MEMBRANE ABC TRANSPORTER PERMEASE PROTEIN YDCV"/>
    <property type="match status" value="1"/>
</dbReference>
<reference evidence="10 11" key="1">
    <citation type="submission" date="2016-10" db="EMBL/GenBank/DDBJ databases">
        <authorList>
            <person name="de Groot N.N."/>
        </authorList>
    </citation>
    <scope>NUCLEOTIDE SEQUENCE [LARGE SCALE GENOMIC DNA]</scope>
    <source>
        <strain evidence="10 11">DSM 23995</strain>
    </source>
</reference>
<dbReference type="Gene3D" id="1.10.3720.10">
    <property type="entry name" value="MetI-like"/>
    <property type="match status" value="1"/>
</dbReference>
<dbReference type="Proteomes" id="UP000199516">
    <property type="component" value="Unassembled WGS sequence"/>
</dbReference>
<evidence type="ECO:0000256" key="5">
    <source>
        <dbReference type="ARBA" id="ARBA00022692"/>
    </source>
</evidence>
<dbReference type="InterPro" id="IPR000515">
    <property type="entry name" value="MetI-like"/>
</dbReference>
<keyword evidence="7 8" id="KW-0472">Membrane</keyword>
<keyword evidence="2 8" id="KW-0813">Transport</keyword>
<dbReference type="STRING" id="930128.SAMN05192532_10490"/>
<feature type="transmembrane region" description="Helical" evidence="8">
    <location>
        <begin position="44"/>
        <end position="64"/>
    </location>
</feature>
<dbReference type="PANTHER" id="PTHR43357">
    <property type="entry name" value="INNER MEMBRANE ABC TRANSPORTER PERMEASE PROTEIN YDCV"/>
    <property type="match status" value="1"/>
</dbReference>
<dbReference type="InterPro" id="IPR035906">
    <property type="entry name" value="MetI-like_sf"/>
</dbReference>
<dbReference type="GO" id="GO:0055085">
    <property type="term" value="P:transmembrane transport"/>
    <property type="evidence" value="ECO:0007669"/>
    <property type="project" value="InterPro"/>
</dbReference>
<dbReference type="Pfam" id="PF00528">
    <property type="entry name" value="BPD_transp_1"/>
    <property type="match status" value="1"/>
</dbReference>
<comment type="similarity">
    <text evidence="8">Belongs to the binding-protein-dependent transport system permease family.</text>
</comment>
<keyword evidence="3" id="KW-1003">Cell membrane</keyword>
<feature type="transmembrane region" description="Helical" evidence="8">
    <location>
        <begin position="94"/>
        <end position="113"/>
    </location>
</feature>